<dbReference type="Pfam" id="PF13263">
    <property type="entry name" value="PHP_C"/>
    <property type="match status" value="1"/>
</dbReference>
<dbReference type="Pfam" id="PF02811">
    <property type="entry name" value="PHP"/>
    <property type="match status" value="1"/>
</dbReference>
<dbReference type="InterPro" id="IPR016195">
    <property type="entry name" value="Pol/histidinol_Pase-like"/>
</dbReference>
<dbReference type="GO" id="GO:0004534">
    <property type="term" value="F:5'-3' RNA exonuclease activity"/>
    <property type="evidence" value="ECO:0007669"/>
    <property type="project" value="TreeGrafter"/>
</dbReference>
<dbReference type="Proteomes" id="UP000885986">
    <property type="component" value="Unassembled WGS sequence"/>
</dbReference>
<dbReference type="Gene3D" id="3.20.20.140">
    <property type="entry name" value="Metal-dependent hydrolases"/>
    <property type="match status" value="1"/>
</dbReference>
<name>A0A7C2XAY4_9BACT</name>
<proteinExistence type="predicted"/>
<dbReference type="InterPro" id="IPR003141">
    <property type="entry name" value="Pol/His_phosphatase_N"/>
</dbReference>
<dbReference type="AlphaFoldDB" id="A0A7C2XAY4"/>
<dbReference type="InterPro" id="IPR052018">
    <property type="entry name" value="PHP_domain"/>
</dbReference>
<dbReference type="InterPro" id="IPR004013">
    <property type="entry name" value="PHP_dom"/>
</dbReference>
<protein>
    <submittedName>
        <fullName evidence="2">PHP domain-containing protein</fullName>
    </submittedName>
</protein>
<accession>A0A7C2XAY4</accession>
<reference evidence="2" key="1">
    <citation type="journal article" date="2020" name="mSystems">
        <title>Genome- and Community-Level Interaction Insights into Carbon Utilization and Element Cycling Functions of Hydrothermarchaeota in Hydrothermal Sediment.</title>
        <authorList>
            <person name="Zhou Z."/>
            <person name="Liu Y."/>
            <person name="Xu W."/>
            <person name="Pan J."/>
            <person name="Luo Z.H."/>
            <person name="Li M."/>
        </authorList>
    </citation>
    <scope>NUCLEOTIDE SEQUENCE [LARGE SCALE GENOMIC DNA]</scope>
    <source>
        <strain evidence="2">SpSt-1224</strain>
    </source>
</reference>
<dbReference type="SUPFAM" id="SSF89550">
    <property type="entry name" value="PHP domain-like"/>
    <property type="match status" value="1"/>
</dbReference>
<comment type="caution">
    <text evidence="2">The sequence shown here is derived from an EMBL/GenBank/DDBJ whole genome shotgun (WGS) entry which is preliminary data.</text>
</comment>
<feature type="domain" description="Polymerase/histidinol phosphatase N-terminal" evidence="1">
    <location>
        <begin position="3"/>
        <end position="69"/>
    </location>
</feature>
<sequence>MLFDLHVHTRLSACSCLGLDQILLHARARGLDGVCLTDHDTMAAGRTLREGIQPDGLCVLLGMEYATPQGDFLLFGPFENMPTGLAADLLLPMVERAGGVAVAAHPFRTLRPAQERVIASGACRVVEGLNGRNSEQENRRVDLWLKRYPLSVCGGSDAHTLDELGRVATRFEQPIRDRRELIEALRTGACQGVNLGAVHAQ</sequence>
<organism evidence="2">
    <name type="scientific">Desulfurivibrio alkaliphilus</name>
    <dbReference type="NCBI Taxonomy" id="427923"/>
    <lineage>
        <taxon>Bacteria</taxon>
        <taxon>Pseudomonadati</taxon>
        <taxon>Thermodesulfobacteriota</taxon>
        <taxon>Desulfobulbia</taxon>
        <taxon>Desulfobulbales</taxon>
        <taxon>Desulfobulbaceae</taxon>
        <taxon>Desulfurivibrio</taxon>
    </lineage>
</organism>
<dbReference type="PANTHER" id="PTHR42924">
    <property type="entry name" value="EXONUCLEASE"/>
    <property type="match status" value="1"/>
</dbReference>
<dbReference type="GO" id="GO:0035312">
    <property type="term" value="F:5'-3' DNA exonuclease activity"/>
    <property type="evidence" value="ECO:0007669"/>
    <property type="project" value="TreeGrafter"/>
</dbReference>
<evidence type="ECO:0000313" key="2">
    <source>
        <dbReference type="EMBL" id="HET98577.1"/>
    </source>
</evidence>
<dbReference type="SMART" id="SM00481">
    <property type="entry name" value="POLIIIAc"/>
    <property type="match status" value="1"/>
</dbReference>
<dbReference type="EMBL" id="DSDS01000176">
    <property type="protein sequence ID" value="HET98577.1"/>
    <property type="molecule type" value="Genomic_DNA"/>
</dbReference>
<gene>
    <name evidence="2" type="ORF">ENN98_07830</name>
</gene>
<evidence type="ECO:0000259" key="1">
    <source>
        <dbReference type="SMART" id="SM00481"/>
    </source>
</evidence>
<dbReference type="PANTHER" id="PTHR42924:SF3">
    <property type="entry name" value="POLYMERASE_HISTIDINOL PHOSPHATASE N-TERMINAL DOMAIN-CONTAINING PROTEIN"/>
    <property type="match status" value="1"/>
</dbReference>
<dbReference type="CDD" id="cd07432">
    <property type="entry name" value="PHP_HisPPase"/>
    <property type="match status" value="1"/>
</dbReference>